<dbReference type="Pfam" id="PF10901">
    <property type="entry name" value="DUF2690"/>
    <property type="match status" value="1"/>
</dbReference>
<proteinExistence type="predicted"/>
<evidence type="ECO:0000313" key="4">
    <source>
        <dbReference type="Proteomes" id="UP001139502"/>
    </source>
</evidence>
<evidence type="ECO:0000259" key="2">
    <source>
        <dbReference type="PROSITE" id="PS50943"/>
    </source>
</evidence>
<dbReference type="AlphaFoldDB" id="A0A9X2HKH4"/>
<dbReference type="EMBL" id="JANAFB010000030">
    <property type="protein sequence ID" value="MCP3426588.1"/>
    <property type="molecule type" value="Genomic_DNA"/>
</dbReference>
<dbReference type="GO" id="GO:0003677">
    <property type="term" value="F:DNA binding"/>
    <property type="evidence" value="ECO:0007669"/>
    <property type="project" value="InterPro"/>
</dbReference>
<name>A0A9X2HKH4_9MICC</name>
<dbReference type="PROSITE" id="PS50943">
    <property type="entry name" value="HTH_CROC1"/>
    <property type="match status" value="1"/>
</dbReference>
<evidence type="ECO:0000256" key="1">
    <source>
        <dbReference type="SAM" id="MobiDB-lite"/>
    </source>
</evidence>
<dbReference type="Pfam" id="PF13560">
    <property type="entry name" value="HTH_31"/>
    <property type="match status" value="1"/>
</dbReference>
<feature type="domain" description="HTH cro/C1-type" evidence="2">
    <location>
        <begin position="66"/>
        <end position="121"/>
    </location>
</feature>
<organism evidence="3 4">
    <name type="scientific">Rothia santali</name>
    <dbReference type="NCBI Taxonomy" id="2949643"/>
    <lineage>
        <taxon>Bacteria</taxon>
        <taxon>Bacillati</taxon>
        <taxon>Actinomycetota</taxon>
        <taxon>Actinomycetes</taxon>
        <taxon>Micrococcales</taxon>
        <taxon>Micrococcaceae</taxon>
        <taxon>Rothia</taxon>
    </lineage>
</organism>
<protein>
    <submittedName>
        <fullName evidence="3">DUF2690 domain-containing protein</fullName>
    </submittedName>
</protein>
<dbReference type="InterPro" id="IPR021224">
    <property type="entry name" value="DUF2690"/>
</dbReference>
<evidence type="ECO:0000313" key="3">
    <source>
        <dbReference type="EMBL" id="MCP3426588.1"/>
    </source>
</evidence>
<reference evidence="3" key="1">
    <citation type="submission" date="2022-06" db="EMBL/GenBank/DDBJ databases">
        <title>Rothia sp. isolated from sandalwood seedling.</title>
        <authorList>
            <person name="Tuikhar N."/>
            <person name="Kirdat K."/>
            <person name="Thorat V."/>
            <person name="Swetha P."/>
            <person name="Padma S."/>
            <person name="Sundararaj R."/>
            <person name="Yadav A."/>
        </authorList>
    </citation>
    <scope>NUCLEOTIDE SEQUENCE</scope>
    <source>
        <strain evidence="3">AR01</strain>
    </source>
</reference>
<accession>A0A9X2HKH4</accession>
<gene>
    <name evidence="3" type="ORF">NBM05_11390</name>
</gene>
<dbReference type="InterPro" id="IPR001387">
    <property type="entry name" value="Cro/C1-type_HTH"/>
</dbReference>
<dbReference type="CDD" id="cd00093">
    <property type="entry name" value="HTH_XRE"/>
    <property type="match status" value="1"/>
</dbReference>
<dbReference type="SMART" id="SM00530">
    <property type="entry name" value="HTH_XRE"/>
    <property type="match status" value="1"/>
</dbReference>
<sequence>MAPGKHAPGPRAAPGRPIRRNRTRRIPLEYPEITRRPRAPSVRPRGAWIQIPETDDPDLAALAADLRQLRLDAGNPTLHTLSSATGISRTVLSETFNGRQLPSENTLYRLAKHFDVDPETWLRRRAEALRAASGGADPDREDASERPGGLGRVLSRRVTLGTMALGLGLTAVLAVAGTLAAQRVIEDGWPGGAAAADVAPSPSEEQYADAANGVDPMTTRCREDSVIAASEQRLDGKVQVQMLYSNSCMAAWGRVTRYDEAANGNYVEMRVYPESDPEGDRAQRRRTENVQSLYTPMLMEPDVEARVCGIASVAVDGRSEELGPEICI</sequence>
<feature type="region of interest" description="Disordered" evidence="1">
    <location>
        <begin position="130"/>
        <end position="149"/>
    </location>
</feature>
<dbReference type="SUPFAM" id="SSF47413">
    <property type="entry name" value="lambda repressor-like DNA-binding domains"/>
    <property type="match status" value="1"/>
</dbReference>
<dbReference type="RefSeq" id="WP_254167436.1">
    <property type="nucleotide sequence ID" value="NZ_JANAFB010000030.1"/>
</dbReference>
<dbReference type="InterPro" id="IPR010982">
    <property type="entry name" value="Lambda_DNA-bd_dom_sf"/>
</dbReference>
<feature type="region of interest" description="Disordered" evidence="1">
    <location>
        <begin position="1"/>
        <end position="25"/>
    </location>
</feature>
<dbReference type="Gene3D" id="1.10.260.40">
    <property type="entry name" value="lambda repressor-like DNA-binding domains"/>
    <property type="match status" value="1"/>
</dbReference>
<comment type="caution">
    <text evidence="3">The sequence shown here is derived from an EMBL/GenBank/DDBJ whole genome shotgun (WGS) entry which is preliminary data.</text>
</comment>
<keyword evidence="4" id="KW-1185">Reference proteome</keyword>
<feature type="compositionally biased region" description="Low complexity" evidence="1">
    <location>
        <begin position="1"/>
        <end position="16"/>
    </location>
</feature>
<dbReference type="Proteomes" id="UP001139502">
    <property type="component" value="Unassembled WGS sequence"/>
</dbReference>